<reference evidence="2 3" key="1">
    <citation type="journal article" date="2015" name="Nature">
        <title>rRNA introns, odd ribosomes, and small enigmatic genomes across a large radiation of phyla.</title>
        <authorList>
            <person name="Brown C.T."/>
            <person name="Hug L.A."/>
            <person name="Thomas B.C."/>
            <person name="Sharon I."/>
            <person name="Castelle C.J."/>
            <person name="Singh A."/>
            <person name="Wilkins M.J."/>
            <person name="Williams K.H."/>
            <person name="Banfield J.F."/>
        </authorList>
    </citation>
    <scope>NUCLEOTIDE SEQUENCE [LARGE SCALE GENOMIC DNA]</scope>
</reference>
<feature type="transmembrane region" description="Helical" evidence="1">
    <location>
        <begin position="31"/>
        <end position="53"/>
    </location>
</feature>
<proteinExistence type="predicted"/>
<sequence>MLVTNPKKFAKIAYKTSQLFLSMELTHRAQIAAWVIADLFQPFVLAVLWSTVARNGGGGFTGDQMVTYFFMVAVVSKLTKDYSDQYMTNKIMYGEFSKYLVKPFHYLSEVFGISMGFRFLRLIILLPFLLITYLYFKDQIMISLSLLHIGLFFLAAILGFLINFMLGNTFALVAFFIKQILGIRSLYENVITFLSGEVIPILAMPLWAVFIVKGLPFRYTLSFPIEIITKQLMDFEIYKGFLIGVLWLVLLVILYKVLYRFAIKKYEAEGI</sequence>
<protein>
    <recommendedName>
        <fullName evidence="4">ABC transporter permease</fullName>
    </recommendedName>
</protein>
<evidence type="ECO:0000313" key="3">
    <source>
        <dbReference type="Proteomes" id="UP000034799"/>
    </source>
</evidence>
<comment type="caution">
    <text evidence="2">The sequence shown here is derived from an EMBL/GenBank/DDBJ whole genome shotgun (WGS) entry which is preliminary data.</text>
</comment>
<name>A0A0G0MNS2_9BACT</name>
<dbReference type="PANTHER" id="PTHR36832">
    <property type="entry name" value="SLR1174 PROTEIN-RELATED"/>
    <property type="match status" value="1"/>
</dbReference>
<dbReference type="Pfam" id="PF06182">
    <property type="entry name" value="ABC2_membrane_6"/>
    <property type="match status" value="1"/>
</dbReference>
<keyword evidence="1" id="KW-0472">Membrane</keyword>
<feature type="transmembrane region" description="Helical" evidence="1">
    <location>
        <begin position="65"/>
        <end position="83"/>
    </location>
</feature>
<keyword evidence="1" id="KW-1133">Transmembrane helix</keyword>
<gene>
    <name evidence="2" type="ORF">UT34_C0002G0211</name>
</gene>
<feature type="transmembrane region" description="Helical" evidence="1">
    <location>
        <begin position="198"/>
        <end position="217"/>
    </location>
</feature>
<keyword evidence="1" id="KW-0812">Transmembrane</keyword>
<dbReference type="EMBL" id="LBWK01000002">
    <property type="protein sequence ID" value="KKR05704.1"/>
    <property type="molecule type" value="Genomic_DNA"/>
</dbReference>
<evidence type="ECO:0000256" key="1">
    <source>
        <dbReference type="SAM" id="Phobius"/>
    </source>
</evidence>
<organism evidence="2 3">
    <name type="scientific">candidate division WS6 bacterium GW2011_GWF2_39_15</name>
    <dbReference type="NCBI Taxonomy" id="1619100"/>
    <lineage>
        <taxon>Bacteria</taxon>
        <taxon>Candidatus Dojkabacteria</taxon>
    </lineage>
</organism>
<accession>A0A0G0MNS2</accession>
<dbReference type="STRING" id="1619100.UT34_C0002G0211"/>
<evidence type="ECO:0008006" key="4">
    <source>
        <dbReference type="Google" id="ProtNLM"/>
    </source>
</evidence>
<feature type="transmembrane region" description="Helical" evidence="1">
    <location>
        <begin position="148"/>
        <end position="177"/>
    </location>
</feature>
<dbReference type="AlphaFoldDB" id="A0A0G0MNS2"/>
<dbReference type="PANTHER" id="PTHR36832:SF1">
    <property type="entry name" value="SLR1174 PROTEIN"/>
    <property type="match status" value="1"/>
</dbReference>
<dbReference type="Proteomes" id="UP000034799">
    <property type="component" value="Unassembled WGS sequence"/>
</dbReference>
<evidence type="ECO:0000313" key="2">
    <source>
        <dbReference type="EMBL" id="KKR05704.1"/>
    </source>
</evidence>
<dbReference type="InterPro" id="IPR010390">
    <property type="entry name" value="ABC-2_transporter-like"/>
</dbReference>
<feature type="transmembrane region" description="Helical" evidence="1">
    <location>
        <begin position="237"/>
        <end position="258"/>
    </location>
</feature>
<feature type="transmembrane region" description="Helical" evidence="1">
    <location>
        <begin position="119"/>
        <end position="136"/>
    </location>
</feature>